<gene>
    <name evidence="1" type="ORF">SPHA_67629</name>
</gene>
<reference evidence="1" key="1">
    <citation type="submission" date="2021-01" db="EMBL/GenBank/DDBJ databases">
        <authorList>
            <person name="Li R."/>
            <person name="Bekaert M."/>
        </authorList>
    </citation>
    <scope>NUCLEOTIDE SEQUENCE</scope>
    <source>
        <strain evidence="1">Farmed</strain>
    </source>
</reference>
<proteinExistence type="predicted"/>
<accession>A0A812E6M7</accession>
<comment type="caution">
    <text evidence="1">The sequence shown here is derived from an EMBL/GenBank/DDBJ whole genome shotgun (WGS) entry which is preliminary data.</text>
</comment>
<dbReference type="Proteomes" id="UP000597762">
    <property type="component" value="Unassembled WGS sequence"/>
</dbReference>
<evidence type="ECO:0000313" key="1">
    <source>
        <dbReference type="EMBL" id="CAE1316934.1"/>
    </source>
</evidence>
<protein>
    <submittedName>
        <fullName evidence="1">Uncharacterized protein</fullName>
    </submittedName>
</protein>
<organism evidence="1 2">
    <name type="scientific">Acanthosepion pharaonis</name>
    <name type="common">Pharaoh cuttlefish</name>
    <name type="synonym">Sepia pharaonis</name>
    <dbReference type="NCBI Taxonomy" id="158019"/>
    <lineage>
        <taxon>Eukaryota</taxon>
        <taxon>Metazoa</taxon>
        <taxon>Spiralia</taxon>
        <taxon>Lophotrochozoa</taxon>
        <taxon>Mollusca</taxon>
        <taxon>Cephalopoda</taxon>
        <taxon>Coleoidea</taxon>
        <taxon>Decapodiformes</taxon>
        <taxon>Sepiida</taxon>
        <taxon>Sepiina</taxon>
        <taxon>Sepiidae</taxon>
        <taxon>Acanthosepion</taxon>
    </lineage>
</organism>
<evidence type="ECO:0000313" key="2">
    <source>
        <dbReference type="Proteomes" id="UP000597762"/>
    </source>
</evidence>
<keyword evidence="2" id="KW-1185">Reference proteome</keyword>
<sequence>MIVFYVSSDGDALSWDTSSISSEGATVVVAARTGSFLRGCKNIVIRSCFRCFFFCSKSISSGFMTSSTLFQVAELGQLVPNSSQFGRQLLPFLAAFLLRWPTSSSLQGLRRKAVTSNDRSQLQSFLYCGVLDFGRCKSLVVVNNLLPQILPARVNDGRLHFLQCLLDIWEARSNCVLPRVCLHVKIFVFVFLGGIHRSNQARQDIPRV</sequence>
<name>A0A812E6M7_ACAPH</name>
<dbReference type="EMBL" id="CAHIKZ030004896">
    <property type="protein sequence ID" value="CAE1316934.1"/>
    <property type="molecule type" value="Genomic_DNA"/>
</dbReference>
<dbReference type="AlphaFoldDB" id="A0A812E6M7"/>